<evidence type="ECO:0000313" key="4">
    <source>
        <dbReference type="EMBL" id="CAB4220630.1"/>
    </source>
</evidence>
<dbReference type="EMBL" id="LR797099">
    <property type="protein sequence ID" value="CAB4186767.1"/>
    <property type="molecule type" value="Genomic_DNA"/>
</dbReference>
<sequence length="121" mass="14372">MNIIFGKENIKQDNKYIVLELDTIRFQPTNKKVTAYCVVEQVPILDMPKVDSMRSLHENLLINYRKRDWNFCEQALEHLQGFWGSELDTYYSDLRTRIETYQEKAPEGEWDGCIEKSLSFT</sequence>
<reference evidence="3" key="1">
    <citation type="submission" date="2020-05" db="EMBL/GenBank/DDBJ databases">
        <authorList>
            <person name="Chiriac C."/>
            <person name="Salcher M."/>
            <person name="Ghai R."/>
            <person name="Kavagutti S V."/>
        </authorList>
    </citation>
    <scope>NUCLEOTIDE SEQUENCE</scope>
</reference>
<organism evidence="3">
    <name type="scientific">uncultured Caudovirales phage</name>
    <dbReference type="NCBI Taxonomy" id="2100421"/>
    <lineage>
        <taxon>Viruses</taxon>
        <taxon>Duplodnaviria</taxon>
        <taxon>Heunggongvirae</taxon>
        <taxon>Uroviricota</taxon>
        <taxon>Caudoviricetes</taxon>
        <taxon>Peduoviridae</taxon>
        <taxon>Maltschvirus</taxon>
        <taxon>Maltschvirus maltsch</taxon>
    </lineage>
</organism>
<gene>
    <name evidence="3" type="ORF">UFOVP1146_113</name>
    <name evidence="4" type="ORF">UFOVP1638_31</name>
    <name evidence="1" type="ORF">UFOVP812_26</name>
    <name evidence="2" type="ORF">UFOVP818_118</name>
</gene>
<evidence type="ECO:0000313" key="1">
    <source>
        <dbReference type="EMBL" id="CAB4163532.1"/>
    </source>
</evidence>
<evidence type="ECO:0000313" key="3">
    <source>
        <dbReference type="EMBL" id="CAB4186767.1"/>
    </source>
</evidence>
<name>A0A6J5QW70_9CAUD</name>
<dbReference type="EMBL" id="LR796776">
    <property type="protein sequence ID" value="CAB4165582.1"/>
    <property type="molecule type" value="Genomic_DNA"/>
</dbReference>
<proteinExistence type="predicted"/>
<dbReference type="EMBL" id="LR796758">
    <property type="protein sequence ID" value="CAB4163532.1"/>
    <property type="molecule type" value="Genomic_DNA"/>
</dbReference>
<dbReference type="EMBL" id="LR797502">
    <property type="protein sequence ID" value="CAB4220630.1"/>
    <property type="molecule type" value="Genomic_DNA"/>
</dbReference>
<protein>
    <submittedName>
        <fullName evidence="3">Uncharacterized protein</fullName>
    </submittedName>
</protein>
<evidence type="ECO:0000313" key="2">
    <source>
        <dbReference type="EMBL" id="CAB4165582.1"/>
    </source>
</evidence>
<accession>A0A6J5QW70</accession>